<comment type="caution">
    <text evidence="1">The sequence shown here is derived from an EMBL/GenBank/DDBJ whole genome shotgun (WGS) entry which is preliminary data.</text>
</comment>
<sequence>MTCKRRSNSVEVWRGMPWIDGLWPSLVALPGAFVLNYPGQIVLPNSGTLRGRQQIHDTSNMA</sequence>
<reference evidence="1 2" key="1">
    <citation type="journal article" date="2016" name="Appl. Microbiol. Biotechnol.">
        <title>Characterization of T-DNA insertion mutants with decreased virulence in the entomopathogenic fungus Beauveria bassiana JEF-007.</title>
        <authorList>
            <person name="Kim S."/>
            <person name="Lee S.J."/>
            <person name="Nai Y.S."/>
            <person name="Yu J.S."/>
            <person name="Lee M.R."/>
            <person name="Yang Y.T."/>
            <person name="Kim J.S."/>
        </authorList>
    </citation>
    <scope>NUCLEOTIDE SEQUENCE [LARGE SCALE GENOMIC DNA]</scope>
    <source>
        <strain evidence="1 2">JEF-007</strain>
    </source>
</reference>
<evidence type="ECO:0000313" key="1">
    <source>
        <dbReference type="EMBL" id="PMB73839.1"/>
    </source>
</evidence>
<proteinExistence type="predicted"/>
<name>A0A2N6P2T0_BEABA</name>
<protein>
    <submittedName>
        <fullName evidence="1">Uncharacterized protein</fullName>
    </submittedName>
</protein>
<organism evidence="1 2">
    <name type="scientific">Beauveria bassiana</name>
    <name type="common">White muscardine disease fungus</name>
    <name type="synonym">Tritirachium shiotae</name>
    <dbReference type="NCBI Taxonomy" id="176275"/>
    <lineage>
        <taxon>Eukaryota</taxon>
        <taxon>Fungi</taxon>
        <taxon>Dikarya</taxon>
        <taxon>Ascomycota</taxon>
        <taxon>Pezizomycotina</taxon>
        <taxon>Sordariomycetes</taxon>
        <taxon>Hypocreomycetidae</taxon>
        <taxon>Hypocreales</taxon>
        <taxon>Cordycipitaceae</taxon>
        <taxon>Beauveria</taxon>
    </lineage>
</organism>
<dbReference type="Proteomes" id="UP000235728">
    <property type="component" value="Unassembled WGS sequence"/>
</dbReference>
<accession>A0A2N6P2T0</accession>
<gene>
    <name evidence="1" type="ORF">BM221_001265</name>
</gene>
<evidence type="ECO:0000313" key="2">
    <source>
        <dbReference type="Proteomes" id="UP000235728"/>
    </source>
</evidence>
<dbReference type="EMBL" id="MRVG01000001">
    <property type="protein sequence ID" value="PMB73839.1"/>
    <property type="molecule type" value="Genomic_DNA"/>
</dbReference>
<dbReference type="AlphaFoldDB" id="A0A2N6P2T0"/>